<keyword evidence="3" id="KW-0804">Transcription</keyword>
<evidence type="ECO:0000313" key="5">
    <source>
        <dbReference type="EMBL" id="PWG81459.1"/>
    </source>
</evidence>
<dbReference type="InterPro" id="IPR010982">
    <property type="entry name" value="Lambda_DNA-bd_dom_sf"/>
</dbReference>
<dbReference type="PROSITE" id="PS50932">
    <property type="entry name" value="HTH_LACI_2"/>
    <property type="match status" value="1"/>
</dbReference>
<dbReference type="Gene3D" id="1.10.260.40">
    <property type="entry name" value="lambda repressor-like DNA-binding domains"/>
    <property type="match status" value="1"/>
</dbReference>
<sequence>MKKKYRIKDIAALAGVSAGTVDRVIHNRGDVSADSRQKIEKVLAELDFTYRLGSPAVADSRQFRLLIILPEHSEGDYWESIEKGIESAVNDFGNIKLKMKFLYYNQFDLYSCRSTFNKALSLKADMVLIGPSFYDETVLFASQLFMRNIPYVFVDTFVNNTQPLAFFGPHSFQTGVVQARLLTTVLEPGKDIAFFHSKRTGDETSVQSLARSYGFMSYLKDHFPQINVFSAQFDDSDRKLSTGLLDQFFREHTSIGGAAVFNTRAYVISEYLKQHHLQHIKLVGYGTDKRNIDGLKDGYISFIISERPEHQGYRAIKSILEYLLYNKTGQVENYTPIDILIKETADFYAV</sequence>
<dbReference type="PANTHER" id="PTHR30146">
    <property type="entry name" value="LACI-RELATED TRANSCRIPTIONAL REPRESSOR"/>
    <property type="match status" value="1"/>
</dbReference>
<comment type="caution">
    <text evidence="5">The sequence shown here is derived from an EMBL/GenBank/DDBJ whole genome shotgun (WGS) entry which is preliminary data.</text>
</comment>
<gene>
    <name evidence="5" type="ORF">DDR33_06400</name>
</gene>
<evidence type="ECO:0000313" key="6">
    <source>
        <dbReference type="Proteomes" id="UP000245647"/>
    </source>
</evidence>
<dbReference type="InterPro" id="IPR025997">
    <property type="entry name" value="SBP_2_dom"/>
</dbReference>
<dbReference type="SMART" id="SM00354">
    <property type="entry name" value="HTH_LACI"/>
    <property type="match status" value="1"/>
</dbReference>
<dbReference type="OrthoDB" id="628703at2"/>
<dbReference type="Pfam" id="PF13407">
    <property type="entry name" value="Peripla_BP_4"/>
    <property type="match status" value="1"/>
</dbReference>
<dbReference type="Gene3D" id="3.40.50.2300">
    <property type="match status" value="2"/>
</dbReference>
<organism evidence="5 6">
    <name type="scientific">Pararcticibacter amylolyticus</name>
    <dbReference type="NCBI Taxonomy" id="2173175"/>
    <lineage>
        <taxon>Bacteria</taxon>
        <taxon>Pseudomonadati</taxon>
        <taxon>Bacteroidota</taxon>
        <taxon>Sphingobacteriia</taxon>
        <taxon>Sphingobacteriales</taxon>
        <taxon>Sphingobacteriaceae</taxon>
        <taxon>Pararcticibacter</taxon>
    </lineage>
</organism>
<dbReference type="Pfam" id="PF00356">
    <property type="entry name" value="LacI"/>
    <property type="match status" value="1"/>
</dbReference>
<keyword evidence="6" id="KW-1185">Reference proteome</keyword>
<dbReference type="GO" id="GO:0000976">
    <property type="term" value="F:transcription cis-regulatory region binding"/>
    <property type="evidence" value="ECO:0007669"/>
    <property type="project" value="TreeGrafter"/>
</dbReference>
<dbReference type="GO" id="GO:0003700">
    <property type="term" value="F:DNA-binding transcription factor activity"/>
    <property type="evidence" value="ECO:0007669"/>
    <property type="project" value="TreeGrafter"/>
</dbReference>
<evidence type="ECO:0000256" key="2">
    <source>
        <dbReference type="ARBA" id="ARBA00023125"/>
    </source>
</evidence>
<dbReference type="SUPFAM" id="SSF53822">
    <property type="entry name" value="Periplasmic binding protein-like I"/>
    <property type="match status" value="1"/>
</dbReference>
<proteinExistence type="predicted"/>
<dbReference type="PROSITE" id="PS00356">
    <property type="entry name" value="HTH_LACI_1"/>
    <property type="match status" value="1"/>
</dbReference>
<protein>
    <recommendedName>
        <fullName evidence="4">HTH lacI-type domain-containing protein</fullName>
    </recommendedName>
</protein>
<keyword evidence="2" id="KW-0238">DNA-binding</keyword>
<name>A0A2U2PJY3_9SPHI</name>
<feature type="domain" description="HTH lacI-type" evidence="4">
    <location>
        <begin position="5"/>
        <end position="58"/>
    </location>
</feature>
<dbReference type="SUPFAM" id="SSF47413">
    <property type="entry name" value="lambda repressor-like DNA-binding domains"/>
    <property type="match status" value="1"/>
</dbReference>
<keyword evidence="1" id="KW-0805">Transcription regulation</keyword>
<dbReference type="Proteomes" id="UP000245647">
    <property type="component" value="Unassembled WGS sequence"/>
</dbReference>
<dbReference type="PANTHER" id="PTHR30146:SF144">
    <property type="entry name" value="LACI-FAMILY TRANSCRIPTION REGULATOR"/>
    <property type="match status" value="1"/>
</dbReference>
<dbReference type="AlphaFoldDB" id="A0A2U2PJY3"/>
<dbReference type="CDD" id="cd01392">
    <property type="entry name" value="HTH_LacI"/>
    <property type="match status" value="1"/>
</dbReference>
<dbReference type="EMBL" id="QEAS01000004">
    <property type="protein sequence ID" value="PWG81459.1"/>
    <property type="molecule type" value="Genomic_DNA"/>
</dbReference>
<accession>A0A2U2PJY3</accession>
<evidence type="ECO:0000256" key="1">
    <source>
        <dbReference type="ARBA" id="ARBA00023015"/>
    </source>
</evidence>
<dbReference type="InterPro" id="IPR000843">
    <property type="entry name" value="HTH_LacI"/>
</dbReference>
<evidence type="ECO:0000259" key="4">
    <source>
        <dbReference type="PROSITE" id="PS50932"/>
    </source>
</evidence>
<reference evidence="5 6" key="1">
    <citation type="submission" date="2018-04" db="EMBL/GenBank/DDBJ databases">
        <title>Pedobacter chongqingensis sp. nov., isolated from a rottenly hemp rope.</title>
        <authorList>
            <person name="Cai Y."/>
        </authorList>
    </citation>
    <scope>NUCLEOTIDE SEQUENCE [LARGE SCALE GENOMIC DNA]</scope>
    <source>
        <strain evidence="5 6">FJ4-8</strain>
    </source>
</reference>
<dbReference type="RefSeq" id="WP_109414943.1">
    <property type="nucleotide sequence ID" value="NZ_QEAS01000004.1"/>
</dbReference>
<evidence type="ECO:0000256" key="3">
    <source>
        <dbReference type="ARBA" id="ARBA00023163"/>
    </source>
</evidence>
<dbReference type="InterPro" id="IPR028082">
    <property type="entry name" value="Peripla_BP_I"/>
</dbReference>